<dbReference type="InterPro" id="IPR002126">
    <property type="entry name" value="Cadherin-like_dom"/>
</dbReference>
<dbReference type="InterPro" id="IPR020894">
    <property type="entry name" value="Cadherin_CS"/>
</dbReference>
<feature type="domain" description="Cadherin" evidence="12">
    <location>
        <begin position="342"/>
        <end position="457"/>
    </location>
</feature>
<name>A0AAV2TJJ3_CALDB</name>
<dbReference type="PANTHER" id="PTHR24028:SF146">
    <property type="entry name" value="CADHERIN 96CB, ISOFORM D-RELATED"/>
    <property type="match status" value="1"/>
</dbReference>
<feature type="transmembrane region" description="Helical" evidence="10">
    <location>
        <begin position="1049"/>
        <end position="1072"/>
    </location>
</feature>
<keyword evidence="4 8" id="KW-0106">Calcium</keyword>
<dbReference type="FunFam" id="2.60.40.60:FF:000092">
    <property type="entry name" value="Protocadherin 8"/>
    <property type="match status" value="1"/>
</dbReference>
<keyword evidence="6 10" id="KW-0472">Membrane</keyword>
<evidence type="ECO:0000256" key="7">
    <source>
        <dbReference type="ARBA" id="ARBA00023180"/>
    </source>
</evidence>
<feature type="domain" description="Cadherin" evidence="12">
    <location>
        <begin position="864"/>
        <end position="994"/>
    </location>
</feature>
<evidence type="ECO:0000256" key="3">
    <source>
        <dbReference type="ARBA" id="ARBA00022737"/>
    </source>
</evidence>
<dbReference type="PROSITE" id="PS00232">
    <property type="entry name" value="CADHERIN_1"/>
    <property type="match status" value="4"/>
</dbReference>
<keyword evidence="5 10" id="KW-1133">Transmembrane helix</keyword>
<feature type="domain" description="Cadherin" evidence="12">
    <location>
        <begin position="192"/>
        <end position="325"/>
    </location>
</feature>
<evidence type="ECO:0000256" key="1">
    <source>
        <dbReference type="ARBA" id="ARBA00004167"/>
    </source>
</evidence>
<evidence type="ECO:0000313" key="13">
    <source>
        <dbReference type="EMBL" id="CAL5136349.1"/>
    </source>
</evidence>
<dbReference type="InterPro" id="IPR050174">
    <property type="entry name" value="Protocadherin/Cadherin-CA"/>
</dbReference>
<evidence type="ECO:0000256" key="11">
    <source>
        <dbReference type="SAM" id="SignalP"/>
    </source>
</evidence>
<dbReference type="PROSITE" id="PS50268">
    <property type="entry name" value="CADHERIN_2"/>
    <property type="match status" value="6"/>
</dbReference>
<feature type="region of interest" description="Disordered" evidence="9">
    <location>
        <begin position="1281"/>
        <end position="1329"/>
    </location>
</feature>
<dbReference type="Proteomes" id="UP001497525">
    <property type="component" value="Unassembled WGS sequence"/>
</dbReference>
<dbReference type="SUPFAM" id="SSF49313">
    <property type="entry name" value="Cadherin-like"/>
    <property type="match status" value="6"/>
</dbReference>
<evidence type="ECO:0000256" key="2">
    <source>
        <dbReference type="ARBA" id="ARBA00022692"/>
    </source>
</evidence>
<feature type="domain" description="Cadherin" evidence="12">
    <location>
        <begin position="475"/>
        <end position="581"/>
    </location>
</feature>
<dbReference type="GO" id="GO:0007156">
    <property type="term" value="P:homophilic cell adhesion via plasma membrane adhesion molecules"/>
    <property type="evidence" value="ECO:0007669"/>
    <property type="project" value="InterPro"/>
</dbReference>
<sequence length="1329" mass="145452">MGLSCYILLSVQFYLPLLLLLHSTHGNKLSDDLRFFVTEEVPKGTIIASGSALGAIYLQSVTNGPRILNQRDPGISSLSFRFTPSDASASQAPTLHLVVTDRIDREAICPLTTTDMITDYEGLGMQRSSDFYISSNSVDLTSTFTNSQKSPSLTSTDCAISLRVATSFGDDQQLHQIYVYVQDINDNAPTWDKKTFQVTFRDGDPVGTKKPLPLAIDVDLGSNALITYRLEDTDRGGFDSARYTGRYNTKSESFRGTDMFELIKDREGSGNRLFIVNKHELDREAKPDGWNLLLIAANTEGPKLLTSQLQIQVNITDINDNAPEFSQLVYQPQLNNQKVGVVPENVPVGQKLVHLHAADADAGKNAAIRYGFAPSPKVDLLKHFFQINDNGDLVVRNRLDVDRKMSDSGSKQSLHLPTGFMTFDVQAVDGADSAYAKTGYATVKLKVEDVDDETPEIKVHSFNPCVNQSTTSDSVQTEAEVAVTENEPPGQLIGLIEVSDPDIHSRGMVRCILMGPNAGSFRLTQQDLTSNEYRLYTATKLDREEAARLIVTIECRDLAEHVTSTSVGVNVLDVNDHAPKFEESVYHYTILEDDGESEESRRNTNGRRSWVTPDGRAFVKAVDLDSGQNQRVEYYLQNGGDESADNRFAVDKNTGELLALGPFDRESIPTHRITILAVDGGHPPHSGSCTVQVTVADVNDNPPLFSPQTSVTGGYTFSVLENQLPGTKIGQVEAYDPDLLPSPSLDIAQGILPVGNLKPGEKSSSAGKERLTFSLKNEKDAQAFWIDPKSGVIITRAVLDREVQSTYAFHVTVRDGPNSPLHQTGRPSSLPSLSADNRSHMVSIMVTVTVEDENDNEPTFIRPNSTNHMVLLDPAAIPGQSLLQLLAVDPDEGLNGQVSYAIRGGNAGNLFNVDPRTGLLYLENQIPRRTIAEATAAAAANSASSDQYHTERGNANDADSSKSLKHPAIHPTYLLAIEACDHGEPRRCTNFPNLQIQLRVPTDVDEKSLNHLLFADENMGGRSHMDSLGDAMALGSRDNGTNGLSLAEIIIITLSVFFALLIIAIVTTICVLQRRTQGIAQNRVQKDPAVMKRVGVGPMNTVEMLDQTKALRLAGDKGCPTPIRTRQLDIDGSNPSLQDEINGLSYDALSHTNMHLARSPSGPVSPNMSAFPYPTDHPAMPRMYSRAPVSIDYGVFSPAFVSNTMALADNYQTLEEWNDSRFTSRPMDIDSDRAMRPVAGYYTQQRPIIQTNPRWENYPTQSVVEATDSKKGGDVFDLIAPISGSPTEDLTQETKRSAFSPASSFSPQSQRSTKKTLQSYGGFPKASFV</sequence>
<keyword evidence="7" id="KW-0325">Glycoprotein</keyword>
<accession>A0AAV2TJJ3</accession>
<feature type="compositionally biased region" description="Polar residues" evidence="9">
    <location>
        <begin position="820"/>
        <end position="834"/>
    </location>
</feature>
<feature type="domain" description="Cadherin" evidence="12">
    <location>
        <begin position="711"/>
        <end position="860"/>
    </location>
</feature>
<feature type="compositionally biased region" description="Basic and acidic residues" evidence="9">
    <location>
        <begin position="948"/>
        <end position="962"/>
    </location>
</feature>
<proteinExistence type="predicted"/>
<evidence type="ECO:0000256" key="10">
    <source>
        <dbReference type="SAM" id="Phobius"/>
    </source>
</evidence>
<keyword evidence="3" id="KW-0677">Repeat</keyword>
<dbReference type="InterPro" id="IPR015919">
    <property type="entry name" value="Cadherin-like_sf"/>
</dbReference>
<evidence type="ECO:0000313" key="14">
    <source>
        <dbReference type="Proteomes" id="UP001497525"/>
    </source>
</evidence>
<dbReference type="GO" id="GO:0005886">
    <property type="term" value="C:plasma membrane"/>
    <property type="evidence" value="ECO:0007669"/>
    <property type="project" value="InterPro"/>
</dbReference>
<comment type="caution">
    <text evidence="13">The sequence shown here is derived from an EMBL/GenBank/DDBJ whole genome shotgun (WGS) entry which is preliminary data.</text>
</comment>
<evidence type="ECO:0000256" key="8">
    <source>
        <dbReference type="PROSITE-ProRule" id="PRU00043"/>
    </source>
</evidence>
<gene>
    <name evidence="13" type="ORF">CDAUBV1_LOCUS10409</name>
</gene>
<keyword evidence="2 10" id="KW-0812">Transmembrane</keyword>
<feature type="compositionally biased region" description="Low complexity" evidence="9">
    <location>
        <begin position="1297"/>
        <end position="1311"/>
    </location>
</feature>
<evidence type="ECO:0000259" key="12">
    <source>
        <dbReference type="PROSITE" id="PS50268"/>
    </source>
</evidence>
<feature type="region of interest" description="Disordered" evidence="9">
    <location>
        <begin position="941"/>
        <end position="963"/>
    </location>
</feature>
<dbReference type="SMART" id="SM00112">
    <property type="entry name" value="CA"/>
    <property type="match status" value="6"/>
</dbReference>
<feature type="domain" description="Cadherin" evidence="12">
    <location>
        <begin position="582"/>
        <end position="705"/>
    </location>
</feature>
<evidence type="ECO:0000256" key="5">
    <source>
        <dbReference type="ARBA" id="ARBA00022989"/>
    </source>
</evidence>
<dbReference type="Pfam" id="PF00028">
    <property type="entry name" value="Cadherin"/>
    <property type="match status" value="5"/>
</dbReference>
<evidence type="ECO:0000256" key="6">
    <source>
        <dbReference type="ARBA" id="ARBA00023136"/>
    </source>
</evidence>
<evidence type="ECO:0000256" key="4">
    <source>
        <dbReference type="ARBA" id="ARBA00022837"/>
    </source>
</evidence>
<protein>
    <recommendedName>
        <fullName evidence="12">Cadherin domain-containing protein</fullName>
    </recommendedName>
</protein>
<feature type="region of interest" description="Disordered" evidence="9">
    <location>
        <begin position="815"/>
        <end position="834"/>
    </location>
</feature>
<comment type="subcellular location">
    <subcellularLocation>
        <location evidence="1">Membrane</location>
        <topology evidence="1">Single-pass membrane protein</topology>
    </subcellularLocation>
</comment>
<reference evidence="13" key="1">
    <citation type="submission" date="2024-06" db="EMBL/GenBank/DDBJ databases">
        <authorList>
            <person name="Liu X."/>
            <person name="Lenzi L."/>
            <person name="Haldenby T S."/>
            <person name="Uol C."/>
        </authorList>
    </citation>
    <scope>NUCLEOTIDE SEQUENCE</scope>
</reference>
<dbReference type="PANTHER" id="PTHR24028">
    <property type="entry name" value="CADHERIN-87A"/>
    <property type="match status" value="1"/>
</dbReference>
<organism evidence="13 14">
    <name type="scientific">Calicophoron daubneyi</name>
    <name type="common">Rumen fluke</name>
    <name type="synonym">Paramphistomum daubneyi</name>
    <dbReference type="NCBI Taxonomy" id="300641"/>
    <lineage>
        <taxon>Eukaryota</taxon>
        <taxon>Metazoa</taxon>
        <taxon>Spiralia</taxon>
        <taxon>Lophotrochozoa</taxon>
        <taxon>Platyhelminthes</taxon>
        <taxon>Trematoda</taxon>
        <taxon>Digenea</taxon>
        <taxon>Plagiorchiida</taxon>
        <taxon>Pronocephalata</taxon>
        <taxon>Paramphistomoidea</taxon>
        <taxon>Paramphistomidae</taxon>
        <taxon>Calicophoron</taxon>
    </lineage>
</organism>
<dbReference type="EMBL" id="CAXLJL010000301">
    <property type="protein sequence ID" value="CAL5136349.1"/>
    <property type="molecule type" value="Genomic_DNA"/>
</dbReference>
<evidence type="ECO:0000256" key="9">
    <source>
        <dbReference type="SAM" id="MobiDB-lite"/>
    </source>
</evidence>
<dbReference type="GO" id="GO:0005509">
    <property type="term" value="F:calcium ion binding"/>
    <property type="evidence" value="ECO:0007669"/>
    <property type="project" value="UniProtKB-UniRule"/>
</dbReference>
<dbReference type="CDD" id="cd11304">
    <property type="entry name" value="Cadherin_repeat"/>
    <property type="match status" value="6"/>
</dbReference>
<feature type="chain" id="PRO_5043393860" description="Cadherin domain-containing protein" evidence="11">
    <location>
        <begin position="27"/>
        <end position="1329"/>
    </location>
</feature>
<feature type="signal peptide" evidence="11">
    <location>
        <begin position="1"/>
        <end position="26"/>
    </location>
</feature>
<keyword evidence="11" id="KW-0732">Signal</keyword>
<dbReference type="Gene3D" id="2.60.40.60">
    <property type="entry name" value="Cadherins"/>
    <property type="match status" value="7"/>
</dbReference>
<dbReference type="PRINTS" id="PR00205">
    <property type="entry name" value="CADHERIN"/>
</dbReference>